<protein>
    <submittedName>
        <fullName evidence="3">Glycosyl transferase, family 2</fullName>
    </submittedName>
</protein>
<keyword evidence="1" id="KW-0812">Transmembrane</keyword>
<organism evidence="3 4">
    <name type="scientific">Candidatus Gottesmanbacteria bacterium GW2011_GWB1_44_11c</name>
    <dbReference type="NCBI Taxonomy" id="1618447"/>
    <lineage>
        <taxon>Bacteria</taxon>
        <taxon>Candidatus Gottesmaniibacteriota</taxon>
    </lineage>
</organism>
<dbReference type="PANTHER" id="PTHR43630">
    <property type="entry name" value="POLY-BETA-1,6-N-ACETYL-D-GLUCOSAMINE SYNTHASE"/>
    <property type="match status" value="1"/>
</dbReference>
<sequence>MQKKKIVLSVAMAVKNEESNIKSCLSSIADIADEIVVVDGGSTDRTIEIARDFDAKIIQTDNPPIFHINKQKALDACTGDWILQLDADEIVTPDLQDEILKVIHMSQQQLRERVIDPNKKKLFERHQQLVFDRDEQTGTNKRDTAAFFVPRRNYFLGHPMTYAGTYPDGVIRLVKNGTAHFPSKSVHEQIAIDGAVGWLSHDLIHMSHPTWKKYWQGADRYTSLLSQNIIHDTRNSFVVALDYLVVKPMVTFFALAIRYKGILDGIYGFLFSLFSALHYPIAYRKTKKFCRIRS</sequence>
<feature type="transmembrane region" description="Helical" evidence="1">
    <location>
        <begin position="237"/>
        <end position="259"/>
    </location>
</feature>
<comment type="caution">
    <text evidence="3">The sequence shown here is derived from an EMBL/GenBank/DDBJ whole genome shotgun (WGS) entry which is preliminary data.</text>
</comment>
<dbReference type="Proteomes" id="UP000034617">
    <property type="component" value="Unassembled WGS sequence"/>
</dbReference>
<dbReference type="SUPFAM" id="SSF53448">
    <property type="entry name" value="Nucleotide-diphospho-sugar transferases"/>
    <property type="match status" value="1"/>
</dbReference>
<gene>
    <name evidence="3" type="ORF">UW22_C0001G0039</name>
</gene>
<dbReference type="Pfam" id="PF00535">
    <property type="entry name" value="Glycos_transf_2"/>
    <property type="match status" value="1"/>
</dbReference>
<keyword evidence="3" id="KW-0808">Transferase</keyword>
<evidence type="ECO:0000256" key="1">
    <source>
        <dbReference type="SAM" id="Phobius"/>
    </source>
</evidence>
<dbReference type="GO" id="GO:0016740">
    <property type="term" value="F:transferase activity"/>
    <property type="evidence" value="ECO:0007669"/>
    <property type="project" value="UniProtKB-KW"/>
</dbReference>
<name>A0A0G1GY74_9BACT</name>
<dbReference type="InterPro" id="IPR029044">
    <property type="entry name" value="Nucleotide-diphossugar_trans"/>
</dbReference>
<keyword evidence="1" id="KW-0472">Membrane</keyword>
<reference evidence="3 4" key="1">
    <citation type="journal article" date="2015" name="Nature">
        <title>rRNA introns, odd ribosomes, and small enigmatic genomes across a large radiation of phyla.</title>
        <authorList>
            <person name="Brown C.T."/>
            <person name="Hug L.A."/>
            <person name="Thomas B.C."/>
            <person name="Sharon I."/>
            <person name="Castelle C.J."/>
            <person name="Singh A."/>
            <person name="Wilkins M.J."/>
            <person name="Williams K.H."/>
            <person name="Banfield J.F."/>
        </authorList>
    </citation>
    <scope>NUCLEOTIDE SEQUENCE [LARGE SCALE GENOMIC DNA]</scope>
</reference>
<evidence type="ECO:0000313" key="3">
    <source>
        <dbReference type="EMBL" id="KKT39128.1"/>
    </source>
</evidence>
<keyword evidence="1" id="KW-1133">Transmembrane helix</keyword>
<accession>A0A0G1GY74</accession>
<dbReference type="EMBL" id="LCHM01000001">
    <property type="protein sequence ID" value="KKT39128.1"/>
    <property type="molecule type" value="Genomic_DNA"/>
</dbReference>
<feature type="domain" description="Glycosyltransferase 2-like" evidence="2">
    <location>
        <begin position="9"/>
        <end position="101"/>
    </location>
</feature>
<dbReference type="PANTHER" id="PTHR43630:SF2">
    <property type="entry name" value="GLYCOSYLTRANSFERASE"/>
    <property type="match status" value="1"/>
</dbReference>
<dbReference type="AlphaFoldDB" id="A0A0G1GY74"/>
<dbReference type="CDD" id="cd02511">
    <property type="entry name" value="Beta4Glucosyltransferase"/>
    <property type="match status" value="1"/>
</dbReference>
<evidence type="ECO:0000259" key="2">
    <source>
        <dbReference type="Pfam" id="PF00535"/>
    </source>
</evidence>
<proteinExistence type="predicted"/>
<feature type="transmembrane region" description="Helical" evidence="1">
    <location>
        <begin position="265"/>
        <end position="283"/>
    </location>
</feature>
<dbReference type="Gene3D" id="3.90.550.10">
    <property type="entry name" value="Spore Coat Polysaccharide Biosynthesis Protein SpsA, Chain A"/>
    <property type="match status" value="1"/>
</dbReference>
<evidence type="ECO:0000313" key="4">
    <source>
        <dbReference type="Proteomes" id="UP000034617"/>
    </source>
</evidence>
<dbReference type="InterPro" id="IPR001173">
    <property type="entry name" value="Glyco_trans_2-like"/>
</dbReference>